<feature type="domain" description="DUF234" evidence="1">
    <location>
        <begin position="51"/>
        <end position="142"/>
    </location>
</feature>
<dbReference type="InterPro" id="IPR011335">
    <property type="entry name" value="Restrct_endonuc-II-like"/>
</dbReference>
<protein>
    <recommendedName>
        <fullName evidence="1">DUF234 domain-containing protein</fullName>
    </recommendedName>
</protein>
<accession>A0A3B0UY94</accession>
<dbReference type="PANTHER" id="PTHR34704:SF1">
    <property type="entry name" value="ATPASE"/>
    <property type="match status" value="1"/>
</dbReference>
<evidence type="ECO:0000313" key="2">
    <source>
        <dbReference type="EMBL" id="VAW31442.1"/>
    </source>
</evidence>
<dbReference type="EMBL" id="UOEU01000220">
    <property type="protein sequence ID" value="VAW31442.1"/>
    <property type="molecule type" value="Genomic_DNA"/>
</dbReference>
<dbReference type="SUPFAM" id="SSF52980">
    <property type="entry name" value="Restriction endonuclease-like"/>
    <property type="match status" value="1"/>
</dbReference>
<reference evidence="2" key="1">
    <citation type="submission" date="2018-06" db="EMBL/GenBank/DDBJ databases">
        <authorList>
            <person name="Zhirakovskaya E."/>
        </authorList>
    </citation>
    <scope>NUCLEOTIDE SEQUENCE</scope>
</reference>
<evidence type="ECO:0000259" key="1">
    <source>
        <dbReference type="Pfam" id="PF03008"/>
    </source>
</evidence>
<name>A0A3B0UY94_9ZZZZ</name>
<dbReference type="PANTHER" id="PTHR34704">
    <property type="entry name" value="ATPASE"/>
    <property type="match status" value="1"/>
</dbReference>
<proteinExistence type="predicted"/>
<sequence>MSGIDRSNITKYLTVLRELGYVERQVSATIRRPSQSRKGRYVITDSYLRFYYRFLVPHLTAIEQGRIKQASRLLYDHLLDFIGTHTFEELSRDWVNIMAEMDYLPFLPERTGSFWSKQAQVDVLAINWRTKDILLGECKWGQKAVGREVINALVDKTEKVLPGQFNWNVHYAFFARSSFTPDAEVLAQEHHALLITLNQMEADMQRWLQTRMIL</sequence>
<dbReference type="SUPFAM" id="SSF46785">
    <property type="entry name" value="Winged helix' DNA-binding domain"/>
    <property type="match status" value="1"/>
</dbReference>
<organism evidence="2">
    <name type="scientific">hydrothermal vent metagenome</name>
    <dbReference type="NCBI Taxonomy" id="652676"/>
    <lineage>
        <taxon>unclassified sequences</taxon>
        <taxon>metagenomes</taxon>
        <taxon>ecological metagenomes</taxon>
    </lineage>
</organism>
<dbReference type="Pfam" id="PF03008">
    <property type="entry name" value="DUF234"/>
    <property type="match status" value="1"/>
</dbReference>
<dbReference type="InterPro" id="IPR004256">
    <property type="entry name" value="DUF234"/>
</dbReference>
<gene>
    <name evidence="2" type="ORF">MNBD_CHLOROFLEXI01-3973</name>
</gene>
<dbReference type="AlphaFoldDB" id="A0A3B0UY94"/>
<dbReference type="InterPro" id="IPR036390">
    <property type="entry name" value="WH_DNA-bd_sf"/>
</dbReference>